<dbReference type="EMBL" id="MPDP01000273">
    <property type="protein sequence ID" value="KAK1460547.1"/>
    <property type="molecule type" value="Genomic_DNA"/>
</dbReference>
<evidence type="ECO:0000259" key="2">
    <source>
        <dbReference type="PROSITE" id="PS50157"/>
    </source>
</evidence>
<keyword evidence="1" id="KW-0479">Metal-binding</keyword>
<accession>A0AAI9UPQ3</accession>
<dbReference type="Gene3D" id="3.30.160.60">
    <property type="entry name" value="Classic Zinc Finger"/>
    <property type="match status" value="1"/>
</dbReference>
<dbReference type="Proteomes" id="UP001239213">
    <property type="component" value="Unassembled WGS sequence"/>
</dbReference>
<dbReference type="PROSITE" id="PS00028">
    <property type="entry name" value="ZINC_FINGER_C2H2_1"/>
    <property type="match status" value="1"/>
</dbReference>
<name>A0AAI9UPQ3_9PEZI</name>
<protein>
    <recommendedName>
        <fullName evidence="2">C2H2-type domain-containing protein</fullName>
    </recommendedName>
</protein>
<dbReference type="Pfam" id="PF00096">
    <property type="entry name" value="zf-C2H2"/>
    <property type="match status" value="1"/>
</dbReference>
<dbReference type="InterPro" id="IPR013087">
    <property type="entry name" value="Znf_C2H2_type"/>
</dbReference>
<evidence type="ECO:0000313" key="3">
    <source>
        <dbReference type="EMBL" id="KAK1460547.1"/>
    </source>
</evidence>
<keyword evidence="1" id="KW-0863">Zinc-finger</keyword>
<comment type="caution">
    <text evidence="3">The sequence shown here is derived from an EMBL/GenBank/DDBJ whole genome shotgun (WGS) entry which is preliminary data.</text>
</comment>
<reference evidence="3" key="1">
    <citation type="submission" date="2016-11" db="EMBL/GenBank/DDBJ databases">
        <title>The genome sequence of Colletotrichum cuscutae.</title>
        <authorList>
            <person name="Baroncelli R."/>
        </authorList>
    </citation>
    <scope>NUCLEOTIDE SEQUENCE</scope>
    <source>
        <strain evidence="3">IMI 304802</strain>
    </source>
</reference>
<keyword evidence="4" id="KW-1185">Reference proteome</keyword>
<organism evidence="3 4">
    <name type="scientific">Colletotrichum cuscutae</name>
    <dbReference type="NCBI Taxonomy" id="1209917"/>
    <lineage>
        <taxon>Eukaryota</taxon>
        <taxon>Fungi</taxon>
        <taxon>Dikarya</taxon>
        <taxon>Ascomycota</taxon>
        <taxon>Pezizomycotina</taxon>
        <taxon>Sordariomycetes</taxon>
        <taxon>Hypocreomycetidae</taxon>
        <taxon>Glomerellales</taxon>
        <taxon>Glomerellaceae</taxon>
        <taxon>Colletotrichum</taxon>
        <taxon>Colletotrichum acutatum species complex</taxon>
    </lineage>
</organism>
<dbReference type="SUPFAM" id="SSF57667">
    <property type="entry name" value="beta-beta-alpha zinc fingers"/>
    <property type="match status" value="1"/>
</dbReference>
<dbReference type="GO" id="GO:0008270">
    <property type="term" value="F:zinc ion binding"/>
    <property type="evidence" value="ECO:0007669"/>
    <property type="project" value="UniProtKB-KW"/>
</dbReference>
<dbReference type="SMART" id="SM00355">
    <property type="entry name" value="ZnF_C2H2"/>
    <property type="match status" value="1"/>
</dbReference>
<gene>
    <name evidence="3" type="ORF">CCUS01_08894</name>
</gene>
<proteinExistence type="predicted"/>
<dbReference type="InterPro" id="IPR036236">
    <property type="entry name" value="Znf_C2H2_sf"/>
</dbReference>
<dbReference type="AlphaFoldDB" id="A0AAI9UPQ3"/>
<evidence type="ECO:0000313" key="4">
    <source>
        <dbReference type="Proteomes" id="UP001239213"/>
    </source>
</evidence>
<evidence type="ECO:0000256" key="1">
    <source>
        <dbReference type="PROSITE-ProRule" id="PRU00042"/>
    </source>
</evidence>
<keyword evidence="1" id="KW-0862">Zinc</keyword>
<feature type="domain" description="C2H2-type" evidence="2">
    <location>
        <begin position="137"/>
        <end position="168"/>
    </location>
</feature>
<sequence length="241" mass="26530">MPTSTNPDLDDFNTILRPHSTSCSVIGPSSSSHTIVPPDSDSVTGTDHIPDTTLSALPAITWQYFETKSAGSDAESHLSEEDNNVSLGITDLPSLAEGLSTSASPLTSASAGCTPLTPEVEGYASTRLHFELDKRKYVCEVTGCSKSFMSPKDLRRHRNSDAHAQTDTLSYQCRCGYSTRRKDHYRRHLRQNMGKKQCKSTQRYFYCICKHSAPETDLLQQLQHIDNCASGRGTSGRPRKA</sequence>
<dbReference type="PROSITE" id="PS50157">
    <property type="entry name" value="ZINC_FINGER_C2H2_2"/>
    <property type="match status" value="1"/>
</dbReference>